<dbReference type="Proteomes" id="UP000615593">
    <property type="component" value="Unassembled WGS sequence"/>
</dbReference>
<dbReference type="Pfam" id="PF02481">
    <property type="entry name" value="DNA_processg_A"/>
    <property type="match status" value="1"/>
</dbReference>
<evidence type="ECO:0000259" key="2">
    <source>
        <dbReference type="Pfam" id="PF02481"/>
    </source>
</evidence>
<dbReference type="RefSeq" id="WP_027884711.1">
    <property type="nucleotide sequence ID" value="NZ_BMWY01000001.1"/>
</dbReference>
<name>A0ABQ3BG67_9FLAO</name>
<dbReference type="SUPFAM" id="SSF47781">
    <property type="entry name" value="RuvA domain 2-like"/>
    <property type="match status" value="1"/>
</dbReference>
<dbReference type="PANTHER" id="PTHR43022:SF1">
    <property type="entry name" value="PROTEIN SMF"/>
    <property type="match status" value="1"/>
</dbReference>
<dbReference type="InterPro" id="IPR041614">
    <property type="entry name" value="DprA_WH"/>
</dbReference>
<dbReference type="InterPro" id="IPR003488">
    <property type="entry name" value="DprA"/>
</dbReference>
<reference evidence="5" key="1">
    <citation type="journal article" date="2019" name="Int. J. Syst. Evol. Microbiol.">
        <title>The Global Catalogue of Microorganisms (GCM) 10K type strain sequencing project: providing services to taxonomists for standard genome sequencing and annotation.</title>
        <authorList>
            <consortium name="The Broad Institute Genomics Platform"/>
            <consortium name="The Broad Institute Genome Sequencing Center for Infectious Disease"/>
            <person name="Wu L."/>
            <person name="Ma J."/>
        </authorList>
    </citation>
    <scope>NUCLEOTIDE SEQUENCE [LARGE SCALE GENOMIC DNA]</scope>
    <source>
        <strain evidence="5">KCTC 12708</strain>
    </source>
</reference>
<accession>A0ABQ3BG67</accession>
<dbReference type="SUPFAM" id="SSF102405">
    <property type="entry name" value="MCP/YpsA-like"/>
    <property type="match status" value="1"/>
</dbReference>
<organism evidence="4 5">
    <name type="scientific">Mesonia mobilis</name>
    <dbReference type="NCBI Taxonomy" id="369791"/>
    <lineage>
        <taxon>Bacteria</taxon>
        <taxon>Pseudomonadati</taxon>
        <taxon>Bacteroidota</taxon>
        <taxon>Flavobacteriia</taxon>
        <taxon>Flavobacteriales</taxon>
        <taxon>Flavobacteriaceae</taxon>
        <taxon>Mesonia</taxon>
    </lineage>
</organism>
<dbReference type="NCBIfam" id="TIGR00732">
    <property type="entry name" value="dprA"/>
    <property type="match status" value="1"/>
</dbReference>
<evidence type="ECO:0000259" key="3">
    <source>
        <dbReference type="Pfam" id="PF17782"/>
    </source>
</evidence>
<comment type="caution">
    <text evidence="4">The sequence shown here is derived from an EMBL/GenBank/DDBJ whole genome shotgun (WGS) entry which is preliminary data.</text>
</comment>
<keyword evidence="5" id="KW-1185">Reference proteome</keyword>
<evidence type="ECO:0000256" key="1">
    <source>
        <dbReference type="ARBA" id="ARBA00006525"/>
    </source>
</evidence>
<evidence type="ECO:0000313" key="4">
    <source>
        <dbReference type="EMBL" id="GGZ43349.1"/>
    </source>
</evidence>
<dbReference type="PANTHER" id="PTHR43022">
    <property type="entry name" value="PROTEIN SMF"/>
    <property type="match status" value="1"/>
</dbReference>
<dbReference type="Pfam" id="PF14520">
    <property type="entry name" value="HHH_5"/>
    <property type="match status" value="1"/>
</dbReference>
<sequence>MSESELIYLLALQRIPNIGDVTAKKLLHCFGSATAIFEAKKQKITAIDGIGERTAALLDFSTYEREVLQELDFIKETDIKVRYFQDQDYPSHLKHCIDAPILLFERGNIDLQQKKIISIVGTRKATTHGIAFCEQLIEDLAPLNPVIVSGFAYGIDICAHKAALANNLQTIGCLAHGLNQIYPKVHKKYEAEVLKNGGFLSDFWSDKTFDRKNFLKRNRVIAGISEATIVIESAEKGGSLVTADIANSYNREVFAVPGRATDSLSKGCNELIKMQKAQLITSAADLIYYLGWEIEDKKPQQTQLFIELSAEEEKVLLQLKNLGKTELDVLALACQMPTFEITTYLLNLELNGLVRPLPGKMFEAI</sequence>
<comment type="similarity">
    <text evidence="1">Belongs to the DprA/Smf family.</text>
</comment>
<dbReference type="Gene3D" id="3.40.50.450">
    <property type="match status" value="1"/>
</dbReference>
<dbReference type="GeneID" id="94367669"/>
<dbReference type="InterPro" id="IPR010994">
    <property type="entry name" value="RuvA_2-like"/>
</dbReference>
<dbReference type="Gene3D" id="1.10.10.10">
    <property type="entry name" value="Winged helix-like DNA-binding domain superfamily/Winged helix DNA-binding domain"/>
    <property type="match status" value="1"/>
</dbReference>
<feature type="domain" description="DprA winged helix" evidence="3">
    <location>
        <begin position="307"/>
        <end position="360"/>
    </location>
</feature>
<dbReference type="InterPro" id="IPR057666">
    <property type="entry name" value="DrpA_SLOG"/>
</dbReference>
<dbReference type="EMBL" id="BMWY01000001">
    <property type="protein sequence ID" value="GGZ43349.1"/>
    <property type="molecule type" value="Genomic_DNA"/>
</dbReference>
<feature type="domain" description="Smf/DprA SLOG" evidence="2">
    <location>
        <begin position="81"/>
        <end position="289"/>
    </location>
</feature>
<evidence type="ECO:0000313" key="5">
    <source>
        <dbReference type="Proteomes" id="UP000615593"/>
    </source>
</evidence>
<protein>
    <submittedName>
        <fullName evidence="4">DNA processing protein DprA</fullName>
    </submittedName>
</protein>
<gene>
    <name evidence="4" type="primary">smf</name>
    <name evidence="4" type="ORF">GCM10008088_00320</name>
</gene>
<dbReference type="Pfam" id="PF17782">
    <property type="entry name" value="WHD_DprA"/>
    <property type="match status" value="1"/>
</dbReference>
<proteinExistence type="inferred from homology"/>
<dbReference type="InterPro" id="IPR036388">
    <property type="entry name" value="WH-like_DNA-bd_sf"/>
</dbReference>